<evidence type="ECO:0000313" key="2">
    <source>
        <dbReference type="Proteomes" id="UP001500194"/>
    </source>
</evidence>
<dbReference type="GO" id="GO:0015035">
    <property type="term" value="F:protein-disulfide reductase activity"/>
    <property type="evidence" value="ECO:0007669"/>
    <property type="project" value="InterPro"/>
</dbReference>
<name>A0AAV3T0G5_9EURY</name>
<dbReference type="EMBL" id="BAAADU010000002">
    <property type="protein sequence ID" value="GAA0650329.1"/>
    <property type="molecule type" value="Genomic_DNA"/>
</dbReference>
<dbReference type="GeneID" id="68571730"/>
<sequence>MSEHPPRLVYDDECGFCTWCARVADDLGEFELVGFHELTPDQRARLPDDYETCAHLLTDDAVYDCGEAMEQALARIHPVFDAAVAVLREVPGYPSLREKLYRWGADRRDWWGKIVRCDPPATD</sequence>
<dbReference type="AlphaFoldDB" id="A0AAV3T0G5"/>
<evidence type="ECO:0000313" key="1">
    <source>
        <dbReference type="EMBL" id="GAA0650329.1"/>
    </source>
</evidence>
<comment type="caution">
    <text evidence="1">The sequence shown here is derived from an EMBL/GenBank/DDBJ whole genome shotgun (WGS) entry which is preliminary data.</text>
</comment>
<organism evidence="1 2">
    <name type="scientific">Salarchaeum japonicum</name>
    <dbReference type="NCBI Taxonomy" id="555573"/>
    <lineage>
        <taxon>Archaea</taxon>
        <taxon>Methanobacteriati</taxon>
        <taxon>Methanobacteriota</taxon>
        <taxon>Stenosarchaea group</taxon>
        <taxon>Halobacteria</taxon>
        <taxon>Halobacteriales</taxon>
        <taxon>Halobacteriaceae</taxon>
    </lineage>
</organism>
<proteinExistence type="predicted"/>
<dbReference type="RefSeq" id="WP_227261156.1">
    <property type="nucleotide sequence ID" value="NZ_BAAADU010000002.1"/>
</dbReference>
<dbReference type="Proteomes" id="UP001500194">
    <property type="component" value="Unassembled WGS sequence"/>
</dbReference>
<protein>
    <submittedName>
        <fullName evidence="1">DCC1-like thiol-disulfide oxidoreductase family protein</fullName>
    </submittedName>
</protein>
<dbReference type="Pfam" id="PF04134">
    <property type="entry name" value="DCC1-like"/>
    <property type="match status" value="1"/>
</dbReference>
<gene>
    <name evidence="1" type="ORF">GCM10009019_11430</name>
</gene>
<accession>A0AAV3T0G5</accession>
<dbReference type="InterPro" id="IPR007263">
    <property type="entry name" value="DCC1-like"/>
</dbReference>
<keyword evidence="2" id="KW-1185">Reference proteome</keyword>
<reference evidence="1 2" key="1">
    <citation type="journal article" date="2019" name="Int. J. Syst. Evol. Microbiol.">
        <title>The Global Catalogue of Microorganisms (GCM) 10K type strain sequencing project: providing services to taxonomists for standard genome sequencing and annotation.</title>
        <authorList>
            <consortium name="The Broad Institute Genomics Platform"/>
            <consortium name="The Broad Institute Genome Sequencing Center for Infectious Disease"/>
            <person name="Wu L."/>
            <person name="Ma J."/>
        </authorList>
    </citation>
    <scope>NUCLEOTIDE SEQUENCE [LARGE SCALE GENOMIC DNA]</scope>
    <source>
        <strain evidence="1 2">JCM 16327</strain>
    </source>
</reference>